<evidence type="ECO:0000256" key="1">
    <source>
        <dbReference type="SAM" id="SignalP"/>
    </source>
</evidence>
<evidence type="ECO:0008006" key="4">
    <source>
        <dbReference type="Google" id="ProtNLM"/>
    </source>
</evidence>
<feature type="chain" id="PRO_5046151788" description="Lipoprotein" evidence="1">
    <location>
        <begin position="21"/>
        <end position="419"/>
    </location>
</feature>
<accession>A0ABS0C3R9</accession>
<organism evidence="2 3">
    <name type="scientific">Thiomicrorhabdus heinhorstiae</name>
    <dbReference type="NCBI Taxonomy" id="2748010"/>
    <lineage>
        <taxon>Bacteria</taxon>
        <taxon>Pseudomonadati</taxon>
        <taxon>Pseudomonadota</taxon>
        <taxon>Gammaproteobacteria</taxon>
        <taxon>Thiotrichales</taxon>
        <taxon>Piscirickettsiaceae</taxon>
        <taxon>Thiomicrorhabdus</taxon>
    </lineage>
</organism>
<evidence type="ECO:0000313" key="2">
    <source>
        <dbReference type="EMBL" id="MBF6058907.1"/>
    </source>
</evidence>
<reference evidence="2 3" key="1">
    <citation type="submission" date="2020-11" db="EMBL/GenBank/DDBJ databases">
        <title>Sulfur oxidizing isolate from Hospital Hole Sinkhole.</title>
        <authorList>
            <person name="Scott K.M."/>
        </authorList>
    </citation>
    <scope>NUCLEOTIDE SEQUENCE [LARGE SCALE GENOMIC DNA]</scope>
    <source>
        <strain evidence="2 3">HH1</strain>
    </source>
</reference>
<keyword evidence="1" id="KW-0732">Signal</keyword>
<dbReference type="PROSITE" id="PS51257">
    <property type="entry name" value="PROKAR_LIPOPROTEIN"/>
    <property type="match status" value="1"/>
</dbReference>
<name>A0ABS0C3R9_9GAMM</name>
<keyword evidence="3" id="KW-1185">Reference proteome</keyword>
<comment type="caution">
    <text evidence="2">The sequence shown here is derived from an EMBL/GenBank/DDBJ whole genome shotgun (WGS) entry which is preliminary data.</text>
</comment>
<gene>
    <name evidence="2" type="ORF">H8792_011185</name>
</gene>
<sequence length="419" mass="44800">MRTIIQNIFLITLFAVGLFACNDSTTTSTTGTSVTVPASVQNQYTLKYSGEDVDGLVDSTLYTVIIGSDSSLTIDPNPPLTDPTEEDFYETGTTQITWTNGDYAYVLSTLSDGSFNEINVLDTKNLTNNYPTFKGQFAEDTNVNGTAAVGKALVGAEVTAKCADGSGFIYSVTTRNDGSWSGKVSETSFPCAFSVTDGTQGITLTSYGMTEGVVNITPLSHLAIAIATGKNPDQWFSGTDIGIVENTFNSAIDDLKAALITAGFTLPDGSFLTEKLSIGDLWDKVLDDLAASIAASTEYNSFDQLVAAFKDGNTTIPTYTASETSGSGSYDLTITISVNGSSNEVVIEDIAKPESEEQFCSVENYSYFQEGQDSADYSWAVNSCSFSGSEGNINATLDYNYEGTVFSYTYDINYLYTAN</sequence>
<dbReference type="RefSeq" id="WP_185979052.1">
    <property type="nucleotide sequence ID" value="NZ_JACBGI020000031.1"/>
</dbReference>
<evidence type="ECO:0000313" key="3">
    <source>
        <dbReference type="Proteomes" id="UP001193680"/>
    </source>
</evidence>
<protein>
    <recommendedName>
        <fullName evidence="4">Lipoprotein</fullName>
    </recommendedName>
</protein>
<proteinExistence type="predicted"/>
<dbReference type="EMBL" id="JACBGI020000031">
    <property type="protein sequence ID" value="MBF6058907.1"/>
    <property type="molecule type" value="Genomic_DNA"/>
</dbReference>
<feature type="signal peptide" evidence="1">
    <location>
        <begin position="1"/>
        <end position="20"/>
    </location>
</feature>
<dbReference type="Proteomes" id="UP001193680">
    <property type="component" value="Unassembled WGS sequence"/>
</dbReference>